<protein>
    <recommendedName>
        <fullName evidence="8">Major facilitator superfamily (MFS) profile domain-containing protein</fullName>
    </recommendedName>
</protein>
<proteinExistence type="predicted"/>
<feature type="transmembrane region" description="Helical" evidence="7">
    <location>
        <begin position="343"/>
        <end position="365"/>
    </location>
</feature>
<dbReference type="PANTHER" id="PTHR43266">
    <property type="entry name" value="MACROLIDE-EFFLUX PROTEIN"/>
    <property type="match status" value="1"/>
</dbReference>
<dbReference type="GO" id="GO:0022857">
    <property type="term" value="F:transmembrane transporter activity"/>
    <property type="evidence" value="ECO:0007669"/>
    <property type="project" value="InterPro"/>
</dbReference>
<feature type="transmembrane region" description="Helical" evidence="7">
    <location>
        <begin position="162"/>
        <end position="184"/>
    </location>
</feature>
<name>A0AAV3X4F8_9CYAN</name>
<dbReference type="Proteomes" id="UP001050975">
    <property type="component" value="Unassembled WGS sequence"/>
</dbReference>
<dbReference type="SUPFAM" id="SSF103473">
    <property type="entry name" value="MFS general substrate transporter"/>
    <property type="match status" value="1"/>
</dbReference>
<dbReference type="EMBL" id="BLAY01000002">
    <property type="protein sequence ID" value="GET35471.1"/>
    <property type="molecule type" value="Genomic_DNA"/>
</dbReference>
<evidence type="ECO:0000256" key="3">
    <source>
        <dbReference type="ARBA" id="ARBA00022475"/>
    </source>
</evidence>
<dbReference type="AlphaFoldDB" id="A0AAV3X4F8"/>
<keyword evidence="10" id="KW-1185">Reference proteome</keyword>
<evidence type="ECO:0000259" key="8">
    <source>
        <dbReference type="PROSITE" id="PS50850"/>
    </source>
</evidence>
<keyword evidence="5 7" id="KW-1133">Transmembrane helix</keyword>
<organism evidence="9 10">
    <name type="scientific">Microseira wollei NIES-4236</name>
    <dbReference type="NCBI Taxonomy" id="2530354"/>
    <lineage>
        <taxon>Bacteria</taxon>
        <taxon>Bacillati</taxon>
        <taxon>Cyanobacteriota</taxon>
        <taxon>Cyanophyceae</taxon>
        <taxon>Oscillatoriophycideae</taxon>
        <taxon>Aerosakkonematales</taxon>
        <taxon>Aerosakkonemataceae</taxon>
        <taxon>Microseira</taxon>
    </lineage>
</organism>
<dbReference type="Gene3D" id="1.20.1250.20">
    <property type="entry name" value="MFS general substrate transporter like domains"/>
    <property type="match status" value="2"/>
</dbReference>
<dbReference type="InterPro" id="IPR010290">
    <property type="entry name" value="TM_effector"/>
</dbReference>
<dbReference type="Pfam" id="PF05977">
    <property type="entry name" value="MFS_3"/>
    <property type="match status" value="1"/>
</dbReference>
<sequence length="435" mass="46830">MFPTDPAAASGSGFRALFENRPFMKLWSGQILSQIADKVFLVLLISLVAQPAYQEGLPAWLANSQAMKNAESPNALLNSLIMVANTLPAVLLGSAAGIFVDRFDKRQIMWITNVLRELLVIAIPLLPKQFTVLLVVAFLESILTQFFAPAEQAAIPLLVSRQGLMSANALFTTTMMGSLIVGFAIGEPLLTLAKTFGGSFGPEIAVGALYLSSAWVIYLIPLREKIMQGSEVGLNPWSDFKAGLRYLRKDRLVSNAMVQLTILYSVFAALTVLAINMAEEIGLKGTQFGFLLAAAGVGMVLGAALLGGTWGASFQHKPLPLIGFLSMAFVLGVFTYANRLWLGLALSVFLGVGAAFVGVPMQTLIQRQTPESMRGKVFGFQNNVVNIALTLPLAIAGPLTVQFGLQVVLIGMSLLVSLVGFWAWYNTRNVLQDAI</sequence>
<evidence type="ECO:0000256" key="6">
    <source>
        <dbReference type="ARBA" id="ARBA00023136"/>
    </source>
</evidence>
<feature type="transmembrane region" description="Helical" evidence="7">
    <location>
        <begin position="204"/>
        <end position="222"/>
    </location>
</feature>
<dbReference type="PROSITE" id="PS50850">
    <property type="entry name" value="MFS"/>
    <property type="match status" value="1"/>
</dbReference>
<dbReference type="GO" id="GO:0005886">
    <property type="term" value="C:plasma membrane"/>
    <property type="evidence" value="ECO:0007669"/>
    <property type="project" value="UniProtKB-SubCell"/>
</dbReference>
<keyword evidence="3" id="KW-1003">Cell membrane</keyword>
<dbReference type="InterPro" id="IPR036259">
    <property type="entry name" value="MFS_trans_sf"/>
</dbReference>
<reference evidence="9" key="1">
    <citation type="submission" date="2019-10" db="EMBL/GenBank/DDBJ databases">
        <title>Draft genome sequece of Microseira wollei NIES-4236.</title>
        <authorList>
            <person name="Yamaguchi H."/>
            <person name="Suzuki S."/>
            <person name="Kawachi M."/>
        </authorList>
    </citation>
    <scope>NUCLEOTIDE SEQUENCE</scope>
    <source>
        <strain evidence="9">NIES-4236</strain>
    </source>
</reference>
<feature type="domain" description="Major facilitator superfamily (MFS) profile" evidence="8">
    <location>
        <begin position="251"/>
        <end position="435"/>
    </location>
</feature>
<feature type="transmembrane region" description="Helical" evidence="7">
    <location>
        <begin position="319"/>
        <end position="337"/>
    </location>
</feature>
<feature type="transmembrane region" description="Helical" evidence="7">
    <location>
        <begin position="76"/>
        <end position="100"/>
    </location>
</feature>
<keyword evidence="2" id="KW-0813">Transport</keyword>
<comment type="subcellular location">
    <subcellularLocation>
        <location evidence="1">Cell membrane</location>
        <topology evidence="1">Multi-pass membrane protein</topology>
    </subcellularLocation>
</comment>
<feature type="transmembrane region" description="Helical" evidence="7">
    <location>
        <begin position="252"/>
        <end position="275"/>
    </location>
</feature>
<evidence type="ECO:0000256" key="5">
    <source>
        <dbReference type="ARBA" id="ARBA00022989"/>
    </source>
</evidence>
<evidence type="ECO:0000313" key="10">
    <source>
        <dbReference type="Proteomes" id="UP001050975"/>
    </source>
</evidence>
<evidence type="ECO:0000256" key="4">
    <source>
        <dbReference type="ARBA" id="ARBA00022692"/>
    </source>
</evidence>
<evidence type="ECO:0000313" key="9">
    <source>
        <dbReference type="EMBL" id="GET35471.1"/>
    </source>
</evidence>
<evidence type="ECO:0000256" key="1">
    <source>
        <dbReference type="ARBA" id="ARBA00004651"/>
    </source>
</evidence>
<gene>
    <name evidence="9" type="ORF">MiSe_02130</name>
</gene>
<feature type="transmembrane region" description="Helical" evidence="7">
    <location>
        <begin position="377"/>
        <end position="397"/>
    </location>
</feature>
<keyword evidence="6 7" id="KW-0472">Membrane</keyword>
<dbReference type="RefSeq" id="WP_226572990.1">
    <property type="nucleotide sequence ID" value="NZ_BLAY01000002.1"/>
</dbReference>
<dbReference type="PANTHER" id="PTHR43266:SF2">
    <property type="entry name" value="MAJOR FACILITATOR SUPERFAMILY (MFS) PROFILE DOMAIN-CONTAINING PROTEIN"/>
    <property type="match status" value="1"/>
</dbReference>
<comment type="caution">
    <text evidence="9">The sequence shown here is derived from an EMBL/GenBank/DDBJ whole genome shotgun (WGS) entry which is preliminary data.</text>
</comment>
<evidence type="ECO:0000256" key="2">
    <source>
        <dbReference type="ARBA" id="ARBA00022448"/>
    </source>
</evidence>
<dbReference type="InterPro" id="IPR020846">
    <property type="entry name" value="MFS_dom"/>
</dbReference>
<feature type="transmembrane region" description="Helical" evidence="7">
    <location>
        <begin position="403"/>
        <end position="425"/>
    </location>
</feature>
<evidence type="ECO:0000256" key="7">
    <source>
        <dbReference type="SAM" id="Phobius"/>
    </source>
</evidence>
<feature type="transmembrane region" description="Helical" evidence="7">
    <location>
        <begin position="287"/>
        <end position="307"/>
    </location>
</feature>
<accession>A0AAV3X4F8</accession>
<keyword evidence="4 7" id="KW-0812">Transmembrane</keyword>
<dbReference type="CDD" id="cd06173">
    <property type="entry name" value="MFS_MefA_like"/>
    <property type="match status" value="1"/>
</dbReference>